<sequence>MDQPIIADKKPAVLDLEPGDYWWCTCGASTNQPYCNGAHQGTGFTPVKFTVEEPKKVALCLCKATASAPFCDGSHTKL</sequence>
<keyword evidence="2" id="KW-0479">Metal-binding</keyword>
<evidence type="ECO:0000256" key="1">
    <source>
        <dbReference type="ARBA" id="ARBA00022714"/>
    </source>
</evidence>
<dbReference type="InterPro" id="IPR052950">
    <property type="entry name" value="CISD"/>
</dbReference>
<keyword evidence="4" id="KW-0411">Iron-sulfur</keyword>
<protein>
    <submittedName>
        <fullName evidence="6">CDGSH iron-sulfur domain-containing protein</fullName>
    </submittedName>
</protein>
<dbReference type="RefSeq" id="WP_332864738.1">
    <property type="nucleotide sequence ID" value="NZ_JBAFSM010000014.1"/>
</dbReference>
<evidence type="ECO:0000259" key="5">
    <source>
        <dbReference type="SMART" id="SM00704"/>
    </source>
</evidence>
<dbReference type="Gene3D" id="3.40.5.90">
    <property type="entry name" value="CDGSH iron-sulfur domain, mitoNEET-type"/>
    <property type="match status" value="2"/>
</dbReference>
<dbReference type="PANTHER" id="PTHR46491">
    <property type="entry name" value="CDGSH IRON SULFUR DOMAIN PROTEIN HOMOLOG"/>
    <property type="match status" value="1"/>
</dbReference>
<dbReference type="PANTHER" id="PTHR46491:SF3">
    <property type="entry name" value="CDGSH IRON-SULFUR DOMAIN-CONTAINING PROTEIN 3, MITOCHONDRIAL"/>
    <property type="match status" value="1"/>
</dbReference>
<evidence type="ECO:0000256" key="4">
    <source>
        <dbReference type="ARBA" id="ARBA00023014"/>
    </source>
</evidence>
<dbReference type="GO" id="GO:0046872">
    <property type="term" value="F:metal ion binding"/>
    <property type="evidence" value="ECO:0007669"/>
    <property type="project" value="UniProtKB-KW"/>
</dbReference>
<dbReference type="GO" id="GO:0051537">
    <property type="term" value="F:2 iron, 2 sulfur cluster binding"/>
    <property type="evidence" value="ECO:0007669"/>
    <property type="project" value="UniProtKB-KW"/>
</dbReference>
<proteinExistence type="predicted"/>
<evidence type="ECO:0000313" key="6">
    <source>
        <dbReference type="EMBL" id="MEG3437253.1"/>
    </source>
</evidence>
<keyword evidence="1" id="KW-0001">2Fe-2S</keyword>
<dbReference type="InterPro" id="IPR018967">
    <property type="entry name" value="FeS-contain_CDGSH-typ"/>
</dbReference>
<evidence type="ECO:0000313" key="7">
    <source>
        <dbReference type="Proteomes" id="UP001328733"/>
    </source>
</evidence>
<feature type="domain" description="Iron-binding zinc finger CDGSH type" evidence="5">
    <location>
        <begin position="9"/>
        <end position="45"/>
    </location>
</feature>
<evidence type="ECO:0000256" key="3">
    <source>
        <dbReference type="ARBA" id="ARBA00023004"/>
    </source>
</evidence>
<dbReference type="Proteomes" id="UP001328733">
    <property type="component" value="Unassembled WGS sequence"/>
</dbReference>
<dbReference type="EMBL" id="JBAFSM010000014">
    <property type="protein sequence ID" value="MEG3437253.1"/>
    <property type="molecule type" value="Genomic_DNA"/>
</dbReference>
<accession>A0AAW9QUK0</accession>
<gene>
    <name evidence="6" type="ORF">V0288_08995</name>
</gene>
<keyword evidence="7" id="KW-1185">Reference proteome</keyword>
<dbReference type="GO" id="GO:0005737">
    <property type="term" value="C:cytoplasm"/>
    <property type="evidence" value="ECO:0007669"/>
    <property type="project" value="UniProtKB-ARBA"/>
</dbReference>
<organism evidence="6 7">
    <name type="scientific">Pannus brasiliensis CCIBt3594</name>
    <dbReference type="NCBI Taxonomy" id="1427578"/>
    <lineage>
        <taxon>Bacteria</taxon>
        <taxon>Bacillati</taxon>
        <taxon>Cyanobacteriota</taxon>
        <taxon>Cyanophyceae</taxon>
        <taxon>Oscillatoriophycideae</taxon>
        <taxon>Chroococcales</taxon>
        <taxon>Microcystaceae</taxon>
        <taxon>Pannus</taxon>
    </lineage>
</organism>
<comment type="caution">
    <text evidence="6">The sequence shown here is derived from an EMBL/GenBank/DDBJ whole genome shotgun (WGS) entry which is preliminary data.</text>
</comment>
<dbReference type="InterPro" id="IPR042216">
    <property type="entry name" value="MitoNEET_CISD"/>
</dbReference>
<dbReference type="Pfam" id="PF09360">
    <property type="entry name" value="zf-CDGSH"/>
    <property type="match status" value="2"/>
</dbReference>
<feature type="domain" description="Iron-binding zinc finger CDGSH type" evidence="5">
    <location>
        <begin position="46"/>
        <end position="77"/>
    </location>
</feature>
<reference evidence="6 7" key="1">
    <citation type="submission" date="2024-01" db="EMBL/GenBank/DDBJ databases">
        <title>Genomic insights into the taxonomy and metabolism of the cyanobacterium Pannus brasiliensis CCIBt3594.</title>
        <authorList>
            <person name="Machado M."/>
            <person name="Botero N.B."/>
            <person name="Andreote A.P.D."/>
            <person name="Feitosa A.M.T."/>
            <person name="Popin R."/>
            <person name="Sivonen K."/>
            <person name="Fiore M.F."/>
        </authorList>
    </citation>
    <scope>NUCLEOTIDE SEQUENCE [LARGE SCALE GENOMIC DNA]</scope>
    <source>
        <strain evidence="6 7">CCIBt3594</strain>
    </source>
</reference>
<dbReference type="SMART" id="SM00704">
    <property type="entry name" value="ZnF_CDGSH"/>
    <property type="match status" value="2"/>
</dbReference>
<evidence type="ECO:0000256" key="2">
    <source>
        <dbReference type="ARBA" id="ARBA00022723"/>
    </source>
</evidence>
<dbReference type="AlphaFoldDB" id="A0AAW9QUK0"/>
<name>A0AAW9QUK0_9CHRO</name>
<keyword evidence="3" id="KW-0408">Iron</keyword>